<organism evidence="2 3">
    <name type="scientific">Prunus dulcis</name>
    <name type="common">Almond</name>
    <name type="synonym">Amygdalus dulcis</name>
    <dbReference type="NCBI Taxonomy" id="3755"/>
    <lineage>
        <taxon>Eukaryota</taxon>
        <taxon>Viridiplantae</taxon>
        <taxon>Streptophyta</taxon>
        <taxon>Embryophyta</taxon>
        <taxon>Tracheophyta</taxon>
        <taxon>Spermatophyta</taxon>
        <taxon>Magnoliopsida</taxon>
        <taxon>eudicotyledons</taxon>
        <taxon>Gunneridae</taxon>
        <taxon>Pentapetalae</taxon>
        <taxon>rosids</taxon>
        <taxon>fabids</taxon>
        <taxon>Rosales</taxon>
        <taxon>Rosaceae</taxon>
        <taxon>Amygdaloideae</taxon>
        <taxon>Amygdaleae</taxon>
        <taxon>Prunus</taxon>
    </lineage>
</organism>
<dbReference type="Pfam" id="PF17919">
    <property type="entry name" value="RT_RNaseH_2"/>
    <property type="match status" value="1"/>
</dbReference>
<dbReference type="PANTHER" id="PTHR33064:SF37">
    <property type="entry name" value="RIBONUCLEASE H"/>
    <property type="match status" value="1"/>
</dbReference>
<proteinExistence type="predicted"/>
<evidence type="ECO:0000313" key="2">
    <source>
        <dbReference type="EMBL" id="VVA36725.1"/>
    </source>
</evidence>
<sequence length="144" mass="15860">MAKDFLEYYEVEPNRRVAVLSKCTFGQSSIDYLDHTIFVAGVAVDTTKVQCIQAWPKPTTVKGLRGFLGLAGYYRKFVQNFGLIARPLTDLLKKDSFLWTPIADHAFAALKEALTTTPFLASSDFDKPFTVECDASNGGLGAVL</sequence>
<dbReference type="InterPro" id="IPR041577">
    <property type="entry name" value="RT_RNaseH_2"/>
</dbReference>
<dbReference type="OMA" id="CVVETHA"/>
<gene>
    <name evidence="2" type="ORF">ALMOND_2B030192</name>
</gene>
<name>A0A5E4GA28_PRUDU</name>
<protein>
    <submittedName>
        <fullName evidence="2">PREDICTED: Retrovirus-related Pol poly from transposon</fullName>
    </submittedName>
</protein>
<accession>A0A5E4GA28</accession>
<dbReference type="FunFam" id="3.30.70.270:FF:000020">
    <property type="entry name" value="Transposon Tf2-6 polyprotein-like Protein"/>
    <property type="match status" value="1"/>
</dbReference>
<dbReference type="SUPFAM" id="SSF56672">
    <property type="entry name" value="DNA/RNA polymerases"/>
    <property type="match status" value="1"/>
</dbReference>
<evidence type="ECO:0000313" key="3">
    <source>
        <dbReference type="Proteomes" id="UP000327085"/>
    </source>
</evidence>
<dbReference type="InterPro" id="IPR043502">
    <property type="entry name" value="DNA/RNA_pol_sf"/>
</dbReference>
<feature type="domain" description="Reverse transcriptase/retrotransposon-derived protein RNase H-like" evidence="1">
    <location>
        <begin position="99"/>
        <end position="144"/>
    </location>
</feature>
<dbReference type="Proteomes" id="UP000327085">
    <property type="component" value="Chromosome 5"/>
</dbReference>
<reference evidence="3" key="1">
    <citation type="journal article" date="2020" name="Plant J.">
        <title>Transposons played a major role in the diversification between the closely related almond and peach genomes: results from the almond genome sequence.</title>
        <authorList>
            <person name="Alioto T."/>
            <person name="Alexiou K.G."/>
            <person name="Bardil A."/>
            <person name="Barteri F."/>
            <person name="Castanera R."/>
            <person name="Cruz F."/>
            <person name="Dhingra A."/>
            <person name="Duval H."/>
            <person name="Fernandez I Marti A."/>
            <person name="Frias L."/>
            <person name="Galan B."/>
            <person name="Garcia J.L."/>
            <person name="Howad W."/>
            <person name="Gomez-Garrido J."/>
            <person name="Gut M."/>
            <person name="Julca I."/>
            <person name="Morata J."/>
            <person name="Puigdomenech P."/>
            <person name="Ribeca P."/>
            <person name="Rubio Cabetas M.J."/>
            <person name="Vlasova A."/>
            <person name="Wirthensohn M."/>
            <person name="Garcia-Mas J."/>
            <person name="Gabaldon T."/>
            <person name="Casacuberta J.M."/>
            <person name="Arus P."/>
        </authorList>
    </citation>
    <scope>NUCLEOTIDE SEQUENCE [LARGE SCALE GENOMIC DNA]</scope>
    <source>
        <strain evidence="3">cv. Texas</strain>
    </source>
</reference>
<evidence type="ECO:0000259" key="1">
    <source>
        <dbReference type="Pfam" id="PF17919"/>
    </source>
</evidence>
<dbReference type="Gramene" id="VVA36725">
    <property type="protein sequence ID" value="VVA36725"/>
    <property type="gene ID" value="Prudul26B030192"/>
</dbReference>
<dbReference type="AlphaFoldDB" id="A0A5E4GA28"/>
<dbReference type="InterPro" id="IPR051320">
    <property type="entry name" value="Viral_Replic_Matur_Polypro"/>
</dbReference>
<dbReference type="InterPro" id="IPR043128">
    <property type="entry name" value="Rev_trsase/Diguanyl_cyclase"/>
</dbReference>
<dbReference type="PANTHER" id="PTHR33064">
    <property type="entry name" value="POL PROTEIN"/>
    <property type="match status" value="1"/>
</dbReference>
<dbReference type="EMBL" id="CABIKO010000472">
    <property type="protein sequence ID" value="VVA36725.1"/>
    <property type="molecule type" value="Genomic_DNA"/>
</dbReference>
<dbReference type="InParanoid" id="A0A5E4GA28"/>
<dbReference type="Gene3D" id="3.30.70.270">
    <property type="match status" value="1"/>
</dbReference>